<organism evidence="1 2">
    <name type="scientific">Linderina macrospora</name>
    <dbReference type="NCBI Taxonomy" id="4868"/>
    <lineage>
        <taxon>Eukaryota</taxon>
        <taxon>Fungi</taxon>
        <taxon>Fungi incertae sedis</taxon>
        <taxon>Zoopagomycota</taxon>
        <taxon>Kickxellomycotina</taxon>
        <taxon>Kickxellomycetes</taxon>
        <taxon>Kickxellales</taxon>
        <taxon>Kickxellaceae</taxon>
        <taxon>Linderina</taxon>
    </lineage>
</organism>
<protein>
    <submittedName>
        <fullName evidence="1">Uncharacterized protein</fullName>
    </submittedName>
</protein>
<sequence length="136" mass="15072">ASIFHQGNPETNADENKFAHIAGARSVAFGVLTVLQLNQAFLSRSVDRSLLDTGIRSNMWMVGGVVLSFILYIVGTYVPKLNDWLELVPLGWPAWVVIAVTIVLQIVFSELLKLVLRRTTKSSASYMAHRRTISSV</sequence>
<evidence type="ECO:0000313" key="1">
    <source>
        <dbReference type="EMBL" id="KAJ1936323.1"/>
    </source>
</evidence>
<dbReference type="EMBL" id="JANBPW010003925">
    <property type="protein sequence ID" value="KAJ1936323.1"/>
    <property type="molecule type" value="Genomic_DNA"/>
</dbReference>
<proteinExistence type="predicted"/>
<gene>
    <name evidence="1" type="ORF">FBU59_005091</name>
</gene>
<dbReference type="Proteomes" id="UP001150603">
    <property type="component" value="Unassembled WGS sequence"/>
</dbReference>
<keyword evidence="2" id="KW-1185">Reference proteome</keyword>
<evidence type="ECO:0000313" key="2">
    <source>
        <dbReference type="Proteomes" id="UP001150603"/>
    </source>
</evidence>
<reference evidence="1" key="1">
    <citation type="submission" date="2022-07" db="EMBL/GenBank/DDBJ databases">
        <title>Phylogenomic reconstructions and comparative analyses of Kickxellomycotina fungi.</title>
        <authorList>
            <person name="Reynolds N.K."/>
            <person name="Stajich J.E."/>
            <person name="Barry K."/>
            <person name="Grigoriev I.V."/>
            <person name="Crous P."/>
            <person name="Smith M.E."/>
        </authorList>
    </citation>
    <scope>NUCLEOTIDE SEQUENCE</scope>
    <source>
        <strain evidence="1">NRRL 5244</strain>
    </source>
</reference>
<comment type="caution">
    <text evidence="1">The sequence shown here is derived from an EMBL/GenBank/DDBJ whole genome shotgun (WGS) entry which is preliminary data.</text>
</comment>
<name>A0ACC1J3U2_9FUNG</name>
<accession>A0ACC1J3U2</accession>
<feature type="non-terminal residue" evidence="1">
    <location>
        <position position="1"/>
    </location>
</feature>